<dbReference type="AlphaFoldDB" id="A0A6C0HZW7"/>
<organism evidence="2">
    <name type="scientific">viral metagenome</name>
    <dbReference type="NCBI Taxonomy" id="1070528"/>
    <lineage>
        <taxon>unclassified sequences</taxon>
        <taxon>metagenomes</taxon>
        <taxon>organismal metagenomes</taxon>
    </lineage>
</organism>
<accession>A0A6C0HZW7</accession>
<reference evidence="2" key="1">
    <citation type="journal article" date="2020" name="Nature">
        <title>Giant virus diversity and host interactions through global metagenomics.</title>
        <authorList>
            <person name="Schulz F."/>
            <person name="Roux S."/>
            <person name="Paez-Espino D."/>
            <person name="Jungbluth S."/>
            <person name="Walsh D.A."/>
            <person name="Denef V.J."/>
            <person name="McMahon K.D."/>
            <person name="Konstantinidis K.T."/>
            <person name="Eloe-Fadrosh E.A."/>
            <person name="Kyrpides N.C."/>
            <person name="Woyke T."/>
        </authorList>
    </citation>
    <scope>NUCLEOTIDE SEQUENCE</scope>
    <source>
        <strain evidence="2">GVMAG-M-3300023184-184</strain>
    </source>
</reference>
<dbReference type="EMBL" id="MN740058">
    <property type="protein sequence ID" value="QHT86062.1"/>
    <property type="molecule type" value="Genomic_DNA"/>
</dbReference>
<evidence type="ECO:0000313" key="2">
    <source>
        <dbReference type="EMBL" id="QHT86062.1"/>
    </source>
</evidence>
<feature type="region of interest" description="Disordered" evidence="1">
    <location>
        <begin position="58"/>
        <end position="109"/>
    </location>
</feature>
<sequence>MKFITTIIKKIFSNEVPKPIGRWRIEQCNKQMNSKIDLSNEDHCGPCGQYALTKIEFKDNQNKDNQNKDNQNKDNQNKDNQNKDNQNKDNQNKDNQNKDNQIKDNKNLN</sequence>
<protein>
    <submittedName>
        <fullName evidence="2">Uncharacterized protein</fullName>
    </submittedName>
</protein>
<proteinExistence type="predicted"/>
<evidence type="ECO:0000256" key="1">
    <source>
        <dbReference type="SAM" id="MobiDB-lite"/>
    </source>
</evidence>
<name>A0A6C0HZW7_9ZZZZ</name>